<sequence length="411" mass="39991">MLILGTFTLGACGSEVLVLDPGGGSTSSAQAGSGGGSTSAGAGGGSTSAGAGGGSTSAGSGGGSTSAGAGGGSTSAGAGGGSTSAGSGGGSTSAGAGGGSTSTNASSGSGGAGGAVSAGGGGPGNISDVFDPAEVYLLGTVQPGSSGRDAMAHWSDPNTAAVGFIGAYDEFSARLQDSGKLLYVLAGSVREFVCDACPYVGTYLNGSDANDLVLPTAPCVPNDWIEDIKVGPGGSWVHSCSGDGNRHWYDSNGVMVYGDEEDMLVHLGYSNLALTQHRVVDLANASSVPIVGLPNAPLLAVRALAPDSFRVALATGQESGAVELWQIDATGTATLIGSYPPVPAGYTVQPFSPHRHHALEATGALLQLGEGPMVFQDVIVRREIGGSSVVVYDEASGPLVQIHISGLVTGP</sequence>
<feature type="region of interest" description="Disordered" evidence="1">
    <location>
        <begin position="23"/>
        <end position="117"/>
    </location>
</feature>
<dbReference type="OrthoDB" id="5503683at2"/>
<dbReference type="EMBL" id="CP003969">
    <property type="protein sequence ID" value="AGP35352.1"/>
    <property type="molecule type" value="Genomic_DNA"/>
</dbReference>
<protein>
    <submittedName>
        <fullName evidence="2">Uncharacterized protein</fullName>
    </submittedName>
</protein>
<gene>
    <name evidence="2" type="ORF">SCE1572_12970</name>
</gene>
<feature type="compositionally biased region" description="Gly residues" evidence="1">
    <location>
        <begin position="108"/>
        <end position="117"/>
    </location>
</feature>
<evidence type="ECO:0000256" key="1">
    <source>
        <dbReference type="SAM" id="MobiDB-lite"/>
    </source>
</evidence>
<dbReference type="AlphaFoldDB" id="S4XQ69"/>
<dbReference type="SUPFAM" id="SSF63829">
    <property type="entry name" value="Calcium-dependent phosphotriesterase"/>
    <property type="match status" value="1"/>
</dbReference>
<name>S4XQ69_SORCE</name>
<dbReference type="PATRIC" id="fig|1254432.3.peg.2914"/>
<reference evidence="2 3" key="1">
    <citation type="journal article" date="2013" name="Sci. Rep.">
        <title>Extraordinary expansion of a Sorangium cellulosum genome from an alkaline milieu.</title>
        <authorList>
            <person name="Han K."/>
            <person name="Li Z.F."/>
            <person name="Peng R."/>
            <person name="Zhu L.P."/>
            <person name="Zhou T."/>
            <person name="Wang L.G."/>
            <person name="Li S.G."/>
            <person name="Zhang X.B."/>
            <person name="Hu W."/>
            <person name="Wu Z.H."/>
            <person name="Qin N."/>
            <person name="Li Y.Z."/>
        </authorList>
    </citation>
    <scope>NUCLEOTIDE SEQUENCE [LARGE SCALE GENOMIC DNA]</scope>
    <source>
        <strain evidence="2 3">So0157-2</strain>
    </source>
</reference>
<dbReference type="Proteomes" id="UP000014803">
    <property type="component" value="Chromosome"/>
</dbReference>
<dbReference type="STRING" id="1254432.SCE1572_12970"/>
<proteinExistence type="predicted"/>
<dbReference type="KEGG" id="scu:SCE1572_12970"/>
<organism evidence="2 3">
    <name type="scientific">Sorangium cellulosum So0157-2</name>
    <dbReference type="NCBI Taxonomy" id="1254432"/>
    <lineage>
        <taxon>Bacteria</taxon>
        <taxon>Pseudomonadati</taxon>
        <taxon>Myxococcota</taxon>
        <taxon>Polyangia</taxon>
        <taxon>Polyangiales</taxon>
        <taxon>Polyangiaceae</taxon>
        <taxon>Sorangium</taxon>
    </lineage>
</organism>
<accession>S4XQ69</accession>
<evidence type="ECO:0000313" key="3">
    <source>
        <dbReference type="Proteomes" id="UP000014803"/>
    </source>
</evidence>
<dbReference type="RefSeq" id="WP_020734563.1">
    <property type="nucleotide sequence ID" value="NC_021658.1"/>
</dbReference>
<feature type="compositionally biased region" description="Gly residues" evidence="1">
    <location>
        <begin position="32"/>
        <end position="100"/>
    </location>
</feature>
<dbReference type="HOGENOM" id="CLU_668860_0_0_7"/>
<evidence type="ECO:0000313" key="2">
    <source>
        <dbReference type="EMBL" id="AGP35352.1"/>
    </source>
</evidence>